<proteinExistence type="evidence at transcript level"/>
<evidence type="ECO:0000256" key="1">
    <source>
        <dbReference type="SAM" id="Phobius"/>
    </source>
</evidence>
<accession>A0A5P8D3S8</accession>
<evidence type="ECO:0000313" key="2">
    <source>
        <dbReference type="EMBL" id="QFP92341.1"/>
    </source>
</evidence>
<feature type="transmembrane region" description="Helical" evidence="1">
    <location>
        <begin position="20"/>
        <end position="44"/>
    </location>
</feature>
<dbReference type="AlphaFoldDB" id="A0A5P8D3S8"/>
<keyword evidence="1" id="KW-0472">Membrane</keyword>
<reference evidence="3" key="1">
    <citation type="journal article" date="2019" name="Microbiol. Res.">
        <title>Mating-type switching and mating-type gene array expression in the methylotrophic yeast Ogataea thermomethanolica TBRC656.</title>
        <authorList>
            <person name="Wongwisansri S."/>
            <person name="Promdonkoy P."/>
            <person name="Likhitrattanapisal S."/>
            <person name="Harnpichanchai P."/>
            <person name="Fujiyama K."/>
            <person name="Kaneko Y."/>
            <person name="Eurwilaichitr L."/>
            <person name="Ingsriswang S."/>
            <person name="Tanapongpipat S."/>
        </authorList>
    </citation>
    <scope>NUCLEOTIDE SEQUENCE</scope>
    <source>
        <strain evidence="3">TBRC 656</strain>
    </source>
</reference>
<dbReference type="EMBL" id="MK679661">
    <property type="protein sequence ID" value="QFP92341.1"/>
    <property type="molecule type" value="mRNA"/>
</dbReference>
<dbReference type="EMBL" id="MN480443">
    <property type="protein sequence ID" value="QGW56823.1"/>
    <property type="molecule type" value="Genomic_DNA"/>
</dbReference>
<sequence length="178" mass="20313">MNSNILQLLGYHSLTRELLVSSSSATITMVFIYIFLTLTIRLVILKAGAHFGFFKSHSEIFTETPVHCSHIYVCIQVCQSQLDGNSPVTLKELVYYIEFGPEDYEDVDLGTTLKFVRQRLLKLVMESSVFSSLDKKMQTLKGKQLQFYHRSRILNQDQEFLCNLGVCTGDTLVCKIDL</sequence>
<evidence type="ECO:0000313" key="3">
    <source>
        <dbReference type="EMBL" id="QGW56823.1"/>
    </source>
</evidence>
<name>A0A5P8D3S8_9ASCO</name>
<organism evidence="2">
    <name type="scientific">Ogataea thermomethanolica</name>
    <name type="common">nom. inval.</name>
    <dbReference type="NCBI Taxonomy" id="310468"/>
    <lineage>
        <taxon>Eukaryota</taxon>
        <taxon>Fungi</taxon>
        <taxon>Dikarya</taxon>
        <taxon>Ascomycota</taxon>
        <taxon>Saccharomycotina</taxon>
        <taxon>Pichiomycetes</taxon>
        <taxon>Pichiales</taxon>
        <taxon>Pichiaceae</taxon>
        <taxon>Ogataea</taxon>
    </lineage>
</organism>
<keyword evidence="1" id="KW-1133">Transmembrane helix</keyword>
<reference evidence="2" key="2">
    <citation type="submission" date="2019-03" db="EMBL/GenBank/DDBJ databases">
        <authorList>
            <person name="Promdonkoy P."/>
            <person name="Likhitrattanapisal S."/>
            <person name="Harnpichanchai P."/>
            <person name="Fujiyama K."/>
            <person name="Kaneko Y."/>
            <person name="Eurwilaichitr L."/>
            <person name="Ingsriswang S."/>
            <person name="Tanapongpipat S."/>
            <person name="Wongwisansri S."/>
        </authorList>
    </citation>
    <scope>NUCLEOTIDE SEQUENCE</scope>
    <source>
        <strain evidence="2">TBRC 656</strain>
    </source>
</reference>
<protein>
    <submittedName>
        <fullName evidence="2">Uncharacterized protein</fullName>
    </submittedName>
</protein>
<keyword evidence="1" id="KW-0812">Transmembrane</keyword>